<comment type="similarity">
    <text evidence="1">Belongs to the CapA family.</text>
</comment>
<dbReference type="SMART" id="SM00854">
    <property type="entry name" value="PGA_cap"/>
    <property type="match status" value="1"/>
</dbReference>
<protein>
    <submittedName>
        <fullName evidence="4">CapA family protein</fullName>
    </submittedName>
</protein>
<dbReference type="RefSeq" id="WP_136358891.1">
    <property type="nucleotide sequence ID" value="NZ_SSNY01000009.1"/>
</dbReference>
<proteinExistence type="inferred from homology"/>
<dbReference type="InterPro" id="IPR052169">
    <property type="entry name" value="CW_Biosynth-Accessory"/>
</dbReference>
<feature type="region of interest" description="Disordered" evidence="2">
    <location>
        <begin position="175"/>
        <end position="205"/>
    </location>
</feature>
<reference evidence="4 5" key="1">
    <citation type="submission" date="2019-04" db="EMBL/GenBank/DDBJ databases">
        <title>Mesorhizobium composti sp. nov., isolated from compost.</title>
        <authorList>
            <person name="Lin S.-Y."/>
            <person name="Hameed A."/>
            <person name="Hsieh Y.-T."/>
            <person name="Young C.-C."/>
        </authorList>
    </citation>
    <scope>NUCLEOTIDE SEQUENCE [LARGE SCALE GENOMIC DNA]</scope>
    <source>
        <strain evidence="4 5">CC-YTH430</strain>
    </source>
</reference>
<feature type="domain" description="Capsule synthesis protein CapA" evidence="3">
    <location>
        <begin position="45"/>
        <end position="316"/>
    </location>
</feature>
<dbReference type="PANTHER" id="PTHR33393">
    <property type="entry name" value="POLYGLUTAMINE SYNTHESIS ACCESSORY PROTEIN RV0574C-RELATED"/>
    <property type="match status" value="1"/>
</dbReference>
<evidence type="ECO:0000259" key="3">
    <source>
        <dbReference type="SMART" id="SM00854"/>
    </source>
</evidence>
<accession>A0ABY2Q4I8</accession>
<dbReference type="Pfam" id="PF09587">
    <property type="entry name" value="PGA_cap"/>
    <property type="match status" value="1"/>
</dbReference>
<evidence type="ECO:0000313" key="4">
    <source>
        <dbReference type="EMBL" id="THF56042.1"/>
    </source>
</evidence>
<evidence type="ECO:0000313" key="5">
    <source>
        <dbReference type="Proteomes" id="UP000306441"/>
    </source>
</evidence>
<organism evidence="4 5">
    <name type="scientific">Ollibium composti</name>
    <dbReference type="NCBI Taxonomy" id="2675109"/>
    <lineage>
        <taxon>Bacteria</taxon>
        <taxon>Pseudomonadati</taxon>
        <taxon>Pseudomonadota</taxon>
        <taxon>Alphaproteobacteria</taxon>
        <taxon>Hyphomicrobiales</taxon>
        <taxon>Phyllobacteriaceae</taxon>
        <taxon>Ollibium</taxon>
    </lineage>
</organism>
<dbReference type="Gene3D" id="3.60.21.10">
    <property type="match status" value="1"/>
</dbReference>
<dbReference type="SUPFAM" id="SSF56300">
    <property type="entry name" value="Metallo-dependent phosphatases"/>
    <property type="match status" value="1"/>
</dbReference>
<dbReference type="InterPro" id="IPR019079">
    <property type="entry name" value="Capsule_synth_CapA"/>
</dbReference>
<evidence type="ECO:0000256" key="2">
    <source>
        <dbReference type="SAM" id="MobiDB-lite"/>
    </source>
</evidence>
<dbReference type="PANTHER" id="PTHR33393:SF13">
    <property type="entry name" value="PGA BIOSYNTHESIS PROTEIN CAPA"/>
    <property type="match status" value="1"/>
</dbReference>
<dbReference type="Proteomes" id="UP000306441">
    <property type="component" value="Unassembled WGS sequence"/>
</dbReference>
<sequence>MSNFPLSYKLSWLPRFLSPSLAGDRKGFAARQAEWIEPVPRHTARLLFAGDLSAVANRTAPTVDPALRDLFASADLVVGNCESPVVERPRFGLGTRLGIRHAMTARFLREALEAVGIVRERLVLSIANNHALDQGVEGFRETLEALAGLGIRTIGLAGEPVARVVLLSASFQGQYRRGTPTPNPSPQGGGEAAAPKSPSPLRGGARGGGTLTVGFMAFTQWRNAGESDFAGRVNVTADPASWPRETMQACDLLCAVPHWDWEFRHFPRAETRALARRLAQAGAGLIVGGHAHVVQPLERIGGALVAYGLGDLLGTAFARQPWPGRIGAVLAVDISLDEATRGRIAGYRMHPFFRLCETGRERLVPVEALDVRLRDKVVRRLAAVMGAEDAA</sequence>
<gene>
    <name evidence="4" type="ORF">E6C48_15730</name>
</gene>
<keyword evidence="5" id="KW-1185">Reference proteome</keyword>
<dbReference type="EMBL" id="SSNY01000009">
    <property type="protein sequence ID" value="THF56042.1"/>
    <property type="molecule type" value="Genomic_DNA"/>
</dbReference>
<evidence type="ECO:0000256" key="1">
    <source>
        <dbReference type="ARBA" id="ARBA00005662"/>
    </source>
</evidence>
<name>A0ABY2Q4I8_9HYPH</name>
<comment type="caution">
    <text evidence="4">The sequence shown here is derived from an EMBL/GenBank/DDBJ whole genome shotgun (WGS) entry which is preliminary data.</text>
</comment>
<dbReference type="InterPro" id="IPR029052">
    <property type="entry name" value="Metallo-depent_PP-like"/>
</dbReference>